<organism evidence="1 2">
    <name type="scientific">Micromonospora inyonensis</name>
    <dbReference type="NCBI Taxonomy" id="47866"/>
    <lineage>
        <taxon>Bacteria</taxon>
        <taxon>Bacillati</taxon>
        <taxon>Actinomycetota</taxon>
        <taxon>Actinomycetes</taxon>
        <taxon>Micromonosporales</taxon>
        <taxon>Micromonosporaceae</taxon>
        <taxon>Micromonospora</taxon>
    </lineage>
</organism>
<name>A0A1C6RLF0_9ACTN</name>
<dbReference type="STRING" id="47866.GA0074694_2166"/>
<evidence type="ECO:0000313" key="1">
    <source>
        <dbReference type="EMBL" id="SCL17893.1"/>
    </source>
</evidence>
<dbReference type="RefSeq" id="WP_091456264.1">
    <property type="nucleotide sequence ID" value="NZ_FMHU01000001.1"/>
</dbReference>
<proteinExistence type="predicted"/>
<reference evidence="2" key="1">
    <citation type="submission" date="2016-06" db="EMBL/GenBank/DDBJ databases">
        <authorList>
            <person name="Varghese N."/>
        </authorList>
    </citation>
    <scope>NUCLEOTIDE SEQUENCE [LARGE SCALE GENOMIC DNA]</scope>
    <source>
        <strain evidence="2">DSM 46123</strain>
    </source>
</reference>
<gene>
    <name evidence="1" type="ORF">GA0074694_2166</name>
</gene>
<dbReference type="EMBL" id="FMHU01000001">
    <property type="protein sequence ID" value="SCL17893.1"/>
    <property type="molecule type" value="Genomic_DNA"/>
</dbReference>
<evidence type="ECO:0000313" key="2">
    <source>
        <dbReference type="Proteomes" id="UP000198906"/>
    </source>
</evidence>
<dbReference type="AlphaFoldDB" id="A0A1C6RLF0"/>
<dbReference type="Proteomes" id="UP000198906">
    <property type="component" value="Unassembled WGS sequence"/>
</dbReference>
<protein>
    <submittedName>
        <fullName evidence="1">Uncharacterized protein</fullName>
    </submittedName>
</protein>
<keyword evidence="2" id="KW-1185">Reference proteome</keyword>
<accession>A0A1C6RLF0</accession>
<sequence>MNPAVARRFPLIARPRPVCTPLAQRVFDLQERADIAQRSGDMAAATAVFNLAALLASDCGIPDLAHTWCHRIAAVALAHDSEPQHALEPIVNLARLHIRAGDGPAAWTLLETLFQAIDTRTDTTIDGLTIPAARLTNTPSAHTKARTWLWSVLLGTGAQALATAGRWDEASHRLARYKGIGTRMLDGRQIAVIAHATSGRYQQARAMLGATRPGEPWENAVTACLYLHVPASDPADALTAALTAYHALGPAESGLGVFRTRLGLTLVDALDVGDREAEQIAMKLVRHAANNGYAARDVLAHPGCLSVATSRQTGQLTNLVSECGLGHGTIPAPHLVSLNRALDTAESAITRRSRSPLDAVQPG</sequence>